<evidence type="ECO:0000313" key="6">
    <source>
        <dbReference type="Proteomes" id="UP000663845"/>
    </source>
</evidence>
<dbReference type="EMBL" id="CAJNOG010001308">
    <property type="protein sequence ID" value="CAF1431151.1"/>
    <property type="molecule type" value="Genomic_DNA"/>
</dbReference>
<sequence length="680" mass="77722">MFLNVLKSTRTQIVLVRSTIPFIQTRTFRYKARMQQFYNDGIDLNQQSVEINSTERIRRCSFYKDVDLYSFYKTTCPDVRTLGDALREGYIISKDGPCVGTFETSGNTNFIKWLPYSKVMEQSQYIGSYLLSKLKLIPMKSKVAILSANSPEYLFVEQGCYKYGFIVISLYTTYDAKTILNVLQRTQPEILVVDNFERIQTFQNELLNNDSIKEIIVLNDGDYNQNSKVRSLSSIFNSMKKTDICQRPIVCPDSIATYILTSGTTGEPKIAMLSHENLLATAKGHLIRLEQANIKQPELERHCSFLPMAHVYERFMLLQGLLRGTQLVFCPAPEKLQNYLSLVKPTQASVVPRVLNKVYDGVMTEVNKSTIKRFLVQQALREQPSFLSRIAFRKIKHLFGNEIKAMITGSAPITPDVMHFFRIALNIPIMEGYGQTESAGAGTSTHPIDMTYGTIGSPVPTVEIKLVDVPGTDYRSEYNRGEVCIRGPTIFKGYYGDEEKTRETIDQDGWLHTGDVGEWTSTGALRIIDRTKHIFKLSQGKYIAPERLEDVYVRSRWVSQIFVDGISTEQSVVAVVIPDEDYVRKHFKSTSKNVTSFADLCKDAKLNEIIFNDLYKLAEKYKLKSYETLSDIYIHPELFSQNNGLLTVTLKTRRTNARQNFEPIIKSLYDVDRRKVNNIE</sequence>
<name>A0A815NA02_9BILA</name>
<evidence type="ECO:0000256" key="2">
    <source>
        <dbReference type="ARBA" id="ARBA00022832"/>
    </source>
</evidence>
<dbReference type="PANTHER" id="PTHR43272:SF107">
    <property type="entry name" value="LONG-CHAIN-FATTY-ACID--COA LIGASE 5"/>
    <property type="match status" value="1"/>
</dbReference>
<dbReference type="InterPro" id="IPR020845">
    <property type="entry name" value="AMP-binding_CS"/>
</dbReference>
<dbReference type="Pfam" id="PF00501">
    <property type="entry name" value="AMP-binding"/>
    <property type="match status" value="1"/>
</dbReference>
<proteinExistence type="predicted"/>
<dbReference type="Proteomes" id="UP000663845">
    <property type="component" value="Unassembled WGS sequence"/>
</dbReference>
<gene>
    <name evidence="5" type="ORF">JYZ213_LOCUS39576</name>
</gene>
<keyword evidence="1" id="KW-0436">Ligase</keyword>
<reference evidence="5" key="1">
    <citation type="submission" date="2021-02" db="EMBL/GenBank/DDBJ databases">
        <authorList>
            <person name="Nowell W R."/>
        </authorList>
    </citation>
    <scope>NUCLEOTIDE SEQUENCE</scope>
</reference>
<dbReference type="Gene3D" id="3.40.50.12780">
    <property type="entry name" value="N-terminal domain of ligase-like"/>
    <property type="match status" value="1"/>
</dbReference>
<feature type="domain" description="AMP-dependent synthetase/ligase" evidence="4">
    <location>
        <begin position="112"/>
        <end position="495"/>
    </location>
</feature>
<organism evidence="5 6">
    <name type="scientific">Adineta steineri</name>
    <dbReference type="NCBI Taxonomy" id="433720"/>
    <lineage>
        <taxon>Eukaryota</taxon>
        <taxon>Metazoa</taxon>
        <taxon>Spiralia</taxon>
        <taxon>Gnathifera</taxon>
        <taxon>Rotifera</taxon>
        <taxon>Eurotatoria</taxon>
        <taxon>Bdelloidea</taxon>
        <taxon>Adinetida</taxon>
        <taxon>Adinetidae</taxon>
        <taxon>Adineta</taxon>
    </lineage>
</organism>
<dbReference type="InterPro" id="IPR042099">
    <property type="entry name" value="ANL_N_sf"/>
</dbReference>
<protein>
    <recommendedName>
        <fullName evidence="3">long-chain-fatty-acid--CoA ligase</fullName>
        <ecNumber evidence="3">6.2.1.3</ecNumber>
    </recommendedName>
</protein>
<evidence type="ECO:0000256" key="3">
    <source>
        <dbReference type="ARBA" id="ARBA00026121"/>
    </source>
</evidence>
<dbReference type="GO" id="GO:0004467">
    <property type="term" value="F:long-chain fatty acid-CoA ligase activity"/>
    <property type="evidence" value="ECO:0007669"/>
    <property type="project" value="UniProtKB-EC"/>
</dbReference>
<dbReference type="EC" id="6.2.1.3" evidence="3"/>
<accession>A0A815NA02</accession>
<evidence type="ECO:0000256" key="1">
    <source>
        <dbReference type="ARBA" id="ARBA00022598"/>
    </source>
</evidence>
<dbReference type="AlphaFoldDB" id="A0A815NA02"/>
<dbReference type="PROSITE" id="PS00455">
    <property type="entry name" value="AMP_BINDING"/>
    <property type="match status" value="1"/>
</dbReference>
<comment type="caution">
    <text evidence="5">The sequence shown here is derived from an EMBL/GenBank/DDBJ whole genome shotgun (WGS) entry which is preliminary data.</text>
</comment>
<dbReference type="GO" id="GO:0005783">
    <property type="term" value="C:endoplasmic reticulum"/>
    <property type="evidence" value="ECO:0007669"/>
    <property type="project" value="TreeGrafter"/>
</dbReference>
<evidence type="ECO:0000259" key="4">
    <source>
        <dbReference type="Pfam" id="PF00501"/>
    </source>
</evidence>
<keyword evidence="2" id="KW-0276">Fatty acid metabolism</keyword>
<dbReference type="PANTHER" id="PTHR43272">
    <property type="entry name" value="LONG-CHAIN-FATTY-ACID--COA LIGASE"/>
    <property type="match status" value="1"/>
</dbReference>
<evidence type="ECO:0000313" key="5">
    <source>
        <dbReference type="EMBL" id="CAF1431151.1"/>
    </source>
</evidence>
<dbReference type="SUPFAM" id="SSF56801">
    <property type="entry name" value="Acetyl-CoA synthetase-like"/>
    <property type="match status" value="1"/>
</dbReference>
<dbReference type="InterPro" id="IPR000873">
    <property type="entry name" value="AMP-dep_synth/lig_dom"/>
</dbReference>
<dbReference type="GO" id="GO:0016020">
    <property type="term" value="C:membrane"/>
    <property type="evidence" value="ECO:0007669"/>
    <property type="project" value="TreeGrafter"/>
</dbReference>
<keyword evidence="2" id="KW-0443">Lipid metabolism</keyword>